<dbReference type="Proteomes" id="UP000663297">
    <property type="component" value="Chromosome 1"/>
</dbReference>
<dbReference type="SUPFAM" id="SSF53335">
    <property type="entry name" value="S-adenosyl-L-methionine-dependent methyltransferases"/>
    <property type="match status" value="1"/>
</dbReference>
<accession>A0A2T4GX56</accession>
<dbReference type="InterPro" id="IPR013216">
    <property type="entry name" value="Methyltransf_11"/>
</dbReference>
<dbReference type="GO" id="GO:0008757">
    <property type="term" value="F:S-adenosylmethionine-dependent methyltransferase activity"/>
    <property type="evidence" value="ECO:0007669"/>
    <property type="project" value="InterPro"/>
</dbReference>
<feature type="domain" description="Methyltransferase type 11" evidence="1">
    <location>
        <begin position="49"/>
        <end position="164"/>
    </location>
</feature>
<dbReference type="Gene3D" id="3.40.50.150">
    <property type="entry name" value="Vaccinia Virus protein VP39"/>
    <property type="match status" value="1"/>
</dbReference>
<gene>
    <name evidence="2" type="ORF">FCULG_00006151</name>
    <name evidence="3" type="ORF">HYE67_001965</name>
</gene>
<dbReference type="Pfam" id="PF08241">
    <property type="entry name" value="Methyltransf_11"/>
    <property type="match status" value="1"/>
</dbReference>
<evidence type="ECO:0000313" key="4">
    <source>
        <dbReference type="Proteomes" id="UP000241587"/>
    </source>
</evidence>
<keyword evidence="4" id="KW-1185">Reference proteome</keyword>
<dbReference type="OrthoDB" id="2013972at2759"/>
<dbReference type="OMA" id="QLAWSYL"/>
<reference evidence="3" key="2">
    <citation type="submission" date="2020-11" db="EMBL/GenBank/DDBJ databases">
        <title>The chromosome-scale genome resource for two endophytic Fusarium species: F. culmorum and F. pseudograminearum.</title>
        <authorList>
            <person name="Yuan Z."/>
        </authorList>
    </citation>
    <scope>NUCLEOTIDE SEQUENCE</scope>
    <source>
        <strain evidence="3">Class2-1B</strain>
    </source>
</reference>
<evidence type="ECO:0000313" key="2">
    <source>
        <dbReference type="EMBL" id="PTD08138.1"/>
    </source>
</evidence>
<name>A0A2T4GX56_FUSCU</name>
<reference evidence="2 4" key="1">
    <citation type="submission" date="2018-02" db="EMBL/GenBank/DDBJ databases">
        <title>Fusarium culmorum secondary metabolites in fungal-bacterial-plant interactions.</title>
        <authorList>
            <person name="Schmidt R."/>
        </authorList>
    </citation>
    <scope>NUCLEOTIDE SEQUENCE [LARGE SCALE GENOMIC DNA]</scope>
    <source>
        <strain evidence="2 4">PV</strain>
    </source>
</reference>
<dbReference type="EMBL" id="CP064747">
    <property type="protein sequence ID" value="QPC59734.1"/>
    <property type="molecule type" value="Genomic_DNA"/>
</dbReference>
<sequence>MSSSYQPKQVTQYEASHLIELMGNVSETIIDYSLDLLHPFESTDLIHDNACGAGVVSQAIMAKIPTSTEGLRIQATDINPQFVMACEQMAKLNKWPLEAHVMDARVSFNPIMLKNAVLIMDQDLDFSNNHFSHSFNNFAFHSMDVARHGLKEVHRTLKPGGMAMVSTWNEMPHTDALKHANRRTRGENAPLPMLLQDMSFEEEHMRKALQDAGFDPEKTKIYHKDASVTIPDLRRWAQLAWSYLGVLPSGWLHEDEEKWEEALDDIVEQLVNSDGISKNDRGETVMRFAGCVAIAAKEGCNRGGFRLMRLSTKCLVLNQ</sequence>
<organism evidence="2 4">
    <name type="scientific">Fusarium culmorum</name>
    <dbReference type="NCBI Taxonomy" id="5516"/>
    <lineage>
        <taxon>Eukaryota</taxon>
        <taxon>Fungi</taxon>
        <taxon>Dikarya</taxon>
        <taxon>Ascomycota</taxon>
        <taxon>Pezizomycotina</taxon>
        <taxon>Sordariomycetes</taxon>
        <taxon>Hypocreomycetidae</taxon>
        <taxon>Hypocreales</taxon>
        <taxon>Nectriaceae</taxon>
        <taxon>Fusarium</taxon>
    </lineage>
</organism>
<dbReference type="EMBL" id="PVEM01000006">
    <property type="protein sequence ID" value="PTD08138.1"/>
    <property type="molecule type" value="Genomic_DNA"/>
</dbReference>
<evidence type="ECO:0000259" key="1">
    <source>
        <dbReference type="Pfam" id="PF08241"/>
    </source>
</evidence>
<dbReference type="Proteomes" id="UP000241587">
    <property type="component" value="Unassembled WGS sequence"/>
</dbReference>
<evidence type="ECO:0000313" key="3">
    <source>
        <dbReference type="EMBL" id="QPC59734.1"/>
    </source>
</evidence>
<proteinExistence type="predicted"/>
<protein>
    <recommendedName>
        <fullName evidence="1">Methyltransferase type 11 domain-containing protein</fullName>
    </recommendedName>
</protein>
<dbReference type="InterPro" id="IPR029063">
    <property type="entry name" value="SAM-dependent_MTases_sf"/>
</dbReference>
<dbReference type="AlphaFoldDB" id="A0A2T4GX56"/>